<reference evidence="4 5" key="1">
    <citation type="submission" date="2014-02" db="EMBL/GenBank/DDBJ databases">
        <title>Single nucleus genome sequencing reveals high similarity among nuclei of an endomycorrhizal fungus.</title>
        <authorList>
            <person name="Lin K."/>
            <person name="Geurts R."/>
            <person name="Zhang Z."/>
            <person name="Limpens E."/>
            <person name="Saunders D.G."/>
            <person name="Mu D."/>
            <person name="Pang E."/>
            <person name="Cao H."/>
            <person name="Cha H."/>
            <person name="Lin T."/>
            <person name="Zhou Q."/>
            <person name="Shang Y."/>
            <person name="Li Y."/>
            <person name="Ivanov S."/>
            <person name="Sharma T."/>
            <person name="Velzen R.V."/>
            <person name="Ruijter N.D."/>
            <person name="Aanen D.K."/>
            <person name="Win J."/>
            <person name="Kamoun S."/>
            <person name="Bisseling T."/>
            <person name="Huang S."/>
        </authorList>
    </citation>
    <scope>NUCLEOTIDE SEQUENCE [LARGE SCALE GENOMIC DNA]</scope>
    <source>
        <strain evidence="5">DAOM197198w</strain>
    </source>
</reference>
<dbReference type="CDD" id="cd21037">
    <property type="entry name" value="MLKL_NTD"/>
    <property type="match status" value="1"/>
</dbReference>
<dbReference type="AlphaFoldDB" id="A0A015LCF9"/>
<dbReference type="PROSITE" id="PS50011">
    <property type="entry name" value="PROTEIN_KINASE_DOM"/>
    <property type="match status" value="2"/>
</dbReference>
<dbReference type="Pfam" id="PF07714">
    <property type="entry name" value="PK_Tyr_Ser-Thr"/>
    <property type="match status" value="3"/>
</dbReference>
<dbReference type="Gene3D" id="1.10.510.10">
    <property type="entry name" value="Transferase(Phosphotransferase) domain 1"/>
    <property type="match status" value="3"/>
</dbReference>
<evidence type="ECO:0000313" key="4">
    <source>
        <dbReference type="EMBL" id="EXX70176.1"/>
    </source>
</evidence>
<keyword evidence="5" id="KW-1185">Reference proteome</keyword>
<dbReference type="InterPro" id="IPR001245">
    <property type="entry name" value="Ser-Thr/Tyr_kinase_cat_dom"/>
</dbReference>
<dbReference type="InterPro" id="IPR017441">
    <property type="entry name" value="Protein_kinase_ATP_BS"/>
</dbReference>
<dbReference type="InterPro" id="IPR011990">
    <property type="entry name" value="TPR-like_helical_dom_sf"/>
</dbReference>
<dbReference type="InterPro" id="IPR051681">
    <property type="entry name" value="Ser/Thr_Kinases-Pseudokinases"/>
</dbReference>
<dbReference type="InterPro" id="IPR059179">
    <property type="entry name" value="MLKL-like_MCAfunc"/>
</dbReference>
<dbReference type="SUPFAM" id="SSF56112">
    <property type="entry name" value="Protein kinase-like (PK-like)"/>
    <property type="match status" value="2"/>
</dbReference>
<feature type="domain" description="Protein kinase" evidence="3">
    <location>
        <begin position="25"/>
        <end position="301"/>
    </location>
</feature>
<organism evidence="4 5">
    <name type="scientific">Rhizophagus irregularis (strain DAOM 197198w)</name>
    <name type="common">Glomus intraradices</name>
    <dbReference type="NCBI Taxonomy" id="1432141"/>
    <lineage>
        <taxon>Eukaryota</taxon>
        <taxon>Fungi</taxon>
        <taxon>Fungi incertae sedis</taxon>
        <taxon>Mucoromycota</taxon>
        <taxon>Glomeromycotina</taxon>
        <taxon>Glomeromycetes</taxon>
        <taxon>Glomerales</taxon>
        <taxon>Glomeraceae</taxon>
        <taxon>Rhizophagus</taxon>
    </lineage>
</organism>
<dbReference type="GO" id="GO:0005524">
    <property type="term" value="F:ATP binding"/>
    <property type="evidence" value="ECO:0007669"/>
    <property type="project" value="UniProtKB-UniRule"/>
</dbReference>
<protein>
    <submittedName>
        <fullName evidence="4">Rad53p</fullName>
    </submittedName>
</protein>
<dbReference type="HOGENOM" id="CLU_000288_102_3_1"/>
<keyword evidence="1" id="KW-0547">Nucleotide-binding</keyword>
<dbReference type="SUPFAM" id="SSF81901">
    <property type="entry name" value="HCP-like"/>
    <property type="match status" value="1"/>
</dbReference>
<accession>A0A015LCF9</accession>
<dbReference type="EMBL" id="JEMT01016664">
    <property type="protein sequence ID" value="EXX70176.1"/>
    <property type="molecule type" value="Genomic_DNA"/>
</dbReference>
<evidence type="ECO:0000313" key="5">
    <source>
        <dbReference type="Proteomes" id="UP000022910"/>
    </source>
</evidence>
<dbReference type="GO" id="GO:0004674">
    <property type="term" value="F:protein serine/threonine kinase activity"/>
    <property type="evidence" value="ECO:0007669"/>
    <property type="project" value="TreeGrafter"/>
</dbReference>
<comment type="caution">
    <text evidence="4">The sequence shown here is derived from an EMBL/GenBank/DDBJ whole genome shotgun (WGS) entry which is preliminary data.</text>
</comment>
<keyword evidence="2" id="KW-0175">Coiled coil</keyword>
<keyword evidence="1" id="KW-0067">ATP-binding</keyword>
<dbReference type="GO" id="GO:0007166">
    <property type="term" value="P:cell surface receptor signaling pathway"/>
    <property type="evidence" value="ECO:0007669"/>
    <property type="project" value="InterPro"/>
</dbReference>
<dbReference type="PROSITE" id="PS00107">
    <property type="entry name" value="PROTEIN_KINASE_ATP"/>
    <property type="match status" value="1"/>
</dbReference>
<dbReference type="InterPro" id="IPR006597">
    <property type="entry name" value="Sel1-like"/>
</dbReference>
<feature type="coiled-coil region" evidence="2">
    <location>
        <begin position="358"/>
        <end position="385"/>
    </location>
</feature>
<dbReference type="Pfam" id="PF08238">
    <property type="entry name" value="Sel1"/>
    <property type="match status" value="2"/>
</dbReference>
<dbReference type="SMART" id="SM00671">
    <property type="entry name" value="SEL1"/>
    <property type="match status" value="3"/>
</dbReference>
<dbReference type="InterPro" id="IPR036537">
    <property type="entry name" value="Adaptor_Cbl_N_dom_sf"/>
</dbReference>
<feature type="binding site" evidence="1">
    <location>
        <position position="52"/>
    </location>
    <ligand>
        <name>ATP</name>
        <dbReference type="ChEBI" id="CHEBI:30616"/>
    </ligand>
</feature>
<proteinExistence type="predicted"/>
<feature type="domain" description="Protein kinase" evidence="3">
    <location>
        <begin position="497"/>
        <end position="794"/>
    </location>
</feature>
<evidence type="ECO:0000256" key="2">
    <source>
        <dbReference type="SAM" id="Coils"/>
    </source>
</evidence>
<dbReference type="InterPro" id="IPR000719">
    <property type="entry name" value="Prot_kinase_dom"/>
</dbReference>
<evidence type="ECO:0000256" key="1">
    <source>
        <dbReference type="PROSITE-ProRule" id="PRU10141"/>
    </source>
</evidence>
<dbReference type="Gene3D" id="1.20.930.20">
    <property type="entry name" value="Adaptor protein Cbl, N-terminal domain"/>
    <property type="match status" value="1"/>
</dbReference>
<sequence>MSNTVSWLENSISDGSINHFNYSDFKDIKSIGSGSSGDVYCATWKNRFIALKSYNNDEQTLEKVVKEIKFHRRVDIHENILRFYGITRETDAKKYSLIFEYADSGTLNTFLENHFNKLDWKDKYQLALQLASAVECIHYHSGIVHCNLNANSVLIHQKKIKLSDFGLSKMVGEISNNKSKVNGMISYIDPKSFEIDDNIINQKDDELNEKSDVYSVGVLMWQISSGRKPFSLKGSKDTNDDYNNDISLALAILDGKREEVIDETPDVYRNLYQECWKLEPNDRPNIQEVVSTLKPIVNPIISREIKKLKPERECSLSTRSIEICSIIYPYLPLIAAVASLTQQTVKAYKSAQYNKKTCAALIERVQAAEIAVQALNRRKQENESKFRKQSYYISFEKFVAILREIRTFVQDVTHLSGYRKFNSSDHIKIMFQQLIIDFDNIVGDLQLSMVNANDEERRIDIEILQEDMFEMTTFLEKIEGGVTTFDKKISNVFEHILTLKNKSSERGFNPIINKIDSNELFEPIDSQGKVVNKYKIHKKRYRGQDVACKIIDEYDQFNKNDQPWMKSKLETSLNKVRAELAILSNLGKCDYIINFYGLCEMDGNTLGVFGWTENGNLKELYEKFDIGLSRKLKIALNICRGITFLHGCRALHDNATHVTQIIRWLAPERMNSKKINQEIAKLTQQVLNKEEGLKEGNEDEHVPYTIQCEIFSFGMLLWELAFQKIPYLRMEISEIQKHVLNGEREKVKFVHSKNSHGVEKEYGNIIKAAWQSDPSLRPELSYLFNDLENLSSTFTSEDSNGGLKPKKNEIEIASIDLRPGTPEVGIEQIISPMMKLEDGITAHKNGDREKAYDCFVKHAEINNKVAKYWLGYYYLEGYIVEKSLQKAIELFKESADRGVPDAQLRYAFALSEISPRKFNVNEFVRYLTMAANNENHAAQYNLGDLYYNGKLGIPKNEEKGLSYLKLAAIKGQPKARAMLDKLKINHFV</sequence>
<dbReference type="PANTHER" id="PTHR44329">
    <property type="entry name" value="SERINE/THREONINE-PROTEIN KINASE TNNI3K-RELATED"/>
    <property type="match status" value="1"/>
</dbReference>
<dbReference type="OrthoDB" id="2314769at2759"/>
<gene>
    <name evidence="4" type="ORF">RirG_089870</name>
</gene>
<dbReference type="InterPro" id="IPR011009">
    <property type="entry name" value="Kinase-like_dom_sf"/>
</dbReference>
<name>A0A015LCF9_RHIIW</name>
<dbReference type="Gene3D" id="1.25.40.10">
    <property type="entry name" value="Tetratricopeptide repeat domain"/>
    <property type="match status" value="1"/>
</dbReference>
<evidence type="ECO:0000259" key="3">
    <source>
        <dbReference type="PROSITE" id="PS50011"/>
    </source>
</evidence>
<dbReference type="Proteomes" id="UP000022910">
    <property type="component" value="Unassembled WGS sequence"/>
</dbReference>